<dbReference type="Proteomes" id="UP000247409">
    <property type="component" value="Unassembled WGS sequence"/>
</dbReference>
<evidence type="ECO:0000313" key="3">
    <source>
        <dbReference type="EMBL" id="PXF49870.1"/>
    </source>
</evidence>
<dbReference type="Pfam" id="PF13517">
    <property type="entry name" value="FG-GAP_3"/>
    <property type="match status" value="1"/>
</dbReference>
<evidence type="ECO:0000313" key="4">
    <source>
        <dbReference type="Proteomes" id="UP000247409"/>
    </source>
</evidence>
<sequence>MFTFRTVCFCLLCLLPFVPFTVAQIKPKFADVTHRVGLNPRKPRLKKYGGPTIADLDRDGHPDLIFCHHDAGYADLYFNNRDGTFSQSQWRVWRDTHGIIPGPISPYTRAMRFVMTVGGSFGRRPTTPIMFQVDPNTRQITDITALAGLDKQGGRGRTAFFVNISARKHIAFPDLIFLNAQPKPTRALDNFAYEARGNGRYKPRSINDLASDTNWYGALTDVDSDGVMEVVTYWKLRVWRMNKPYSFVEISDKVLPPGIDRNGVVAVAELDYDNDGDFDLYVARTKSGDLKWQRGNVFNDYLLENRNGRYVDVTRNARIPPATTSRGVTVGDFNNDGYIDILVTQYQAADIMLLNNADGTFRRVDGLIWRPKNVRGDNALAVDYDSDGRLDLVSSQGDQHQVKYGGHYRIFRNLLPLSWRTRFLAVRVGNAPNFSATPLHATVLVVAGKLRMLRRIGSPGSAVSRAYLETVHFGLGRRKKADRIFVKYASGFVLLKRNVFHGQTVVFGRL</sequence>
<keyword evidence="4" id="KW-1185">Reference proteome</keyword>
<feature type="signal peptide" evidence="2">
    <location>
        <begin position="1"/>
        <end position="23"/>
    </location>
</feature>
<name>A0A2V3JBM8_9FLOR</name>
<reference evidence="3 4" key="1">
    <citation type="journal article" date="2018" name="Mol. Biol. Evol.">
        <title>Analysis of the draft genome of the red seaweed Gracilariopsis chorda provides insights into genome size evolution in Rhodophyta.</title>
        <authorList>
            <person name="Lee J."/>
            <person name="Yang E.C."/>
            <person name="Graf L."/>
            <person name="Yang J.H."/>
            <person name="Qiu H."/>
            <person name="Zel Zion U."/>
            <person name="Chan C.X."/>
            <person name="Stephens T.G."/>
            <person name="Weber A.P.M."/>
            <person name="Boo G.H."/>
            <person name="Boo S.M."/>
            <person name="Kim K.M."/>
            <person name="Shin Y."/>
            <person name="Jung M."/>
            <person name="Lee S.J."/>
            <person name="Yim H.S."/>
            <person name="Lee J.H."/>
            <person name="Bhattacharya D."/>
            <person name="Yoon H.S."/>
        </authorList>
    </citation>
    <scope>NUCLEOTIDE SEQUENCE [LARGE SCALE GENOMIC DNA]</scope>
    <source>
        <strain evidence="3 4">SKKU-2015</strain>
        <tissue evidence="3">Whole body</tissue>
    </source>
</reference>
<dbReference type="AlphaFoldDB" id="A0A2V3JBM8"/>
<comment type="caution">
    <text evidence="3">The sequence shown here is derived from an EMBL/GenBank/DDBJ whole genome shotgun (WGS) entry which is preliminary data.</text>
</comment>
<dbReference type="PANTHER" id="PTHR16026">
    <property type="entry name" value="CARTILAGE ACIDIC PROTEIN 1"/>
    <property type="match status" value="1"/>
</dbReference>
<dbReference type="OrthoDB" id="10051983at2759"/>
<dbReference type="Gene3D" id="2.130.10.130">
    <property type="entry name" value="Integrin alpha, N-terminal"/>
    <property type="match status" value="1"/>
</dbReference>
<dbReference type="PANTHER" id="PTHR16026:SF0">
    <property type="entry name" value="CARTILAGE ACIDIC PROTEIN 1"/>
    <property type="match status" value="1"/>
</dbReference>
<proteinExistence type="predicted"/>
<gene>
    <name evidence="3" type="ORF">BWQ96_00030</name>
</gene>
<keyword evidence="1 2" id="KW-0732">Signal</keyword>
<evidence type="ECO:0000256" key="1">
    <source>
        <dbReference type="ARBA" id="ARBA00022729"/>
    </source>
</evidence>
<dbReference type="InterPro" id="IPR027039">
    <property type="entry name" value="Crtac1"/>
</dbReference>
<feature type="chain" id="PRO_5015900816" description="ASPIC/UnbV domain-containing protein" evidence="2">
    <location>
        <begin position="24"/>
        <end position="510"/>
    </location>
</feature>
<dbReference type="SUPFAM" id="SSF69318">
    <property type="entry name" value="Integrin alpha N-terminal domain"/>
    <property type="match status" value="1"/>
</dbReference>
<protein>
    <recommendedName>
        <fullName evidence="5">ASPIC/UnbV domain-containing protein</fullName>
    </recommendedName>
</protein>
<accession>A0A2V3JBM8</accession>
<dbReference type="EMBL" id="NBIV01000001">
    <property type="protein sequence ID" value="PXF49870.1"/>
    <property type="molecule type" value="Genomic_DNA"/>
</dbReference>
<organism evidence="3 4">
    <name type="scientific">Gracilariopsis chorda</name>
    <dbReference type="NCBI Taxonomy" id="448386"/>
    <lineage>
        <taxon>Eukaryota</taxon>
        <taxon>Rhodophyta</taxon>
        <taxon>Florideophyceae</taxon>
        <taxon>Rhodymeniophycidae</taxon>
        <taxon>Gracilariales</taxon>
        <taxon>Gracilariaceae</taxon>
        <taxon>Gracilariopsis</taxon>
    </lineage>
</organism>
<evidence type="ECO:0000256" key="2">
    <source>
        <dbReference type="SAM" id="SignalP"/>
    </source>
</evidence>
<dbReference type="InterPro" id="IPR028994">
    <property type="entry name" value="Integrin_alpha_N"/>
</dbReference>
<dbReference type="InterPro" id="IPR013517">
    <property type="entry name" value="FG-GAP"/>
</dbReference>
<evidence type="ECO:0008006" key="5">
    <source>
        <dbReference type="Google" id="ProtNLM"/>
    </source>
</evidence>